<reference evidence="3 4" key="2">
    <citation type="submission" date="2019-03" db="EMBL/GenBank/DDBJ databases">
        <title>Bradyrhizobium strains diversity.</title>
        <authorList>
            <person name="Urquiaga M.C.O."/>
            <person name="Hungria M."/>
            <person name="Delamuta J.R.M."/>
            <person name="Klepa M.S."/>
        </authorList>
    </citation>
    <scope>NUCLEOTIDE SEQUENCE [LARGE SCALE GENOMIC DNA]</scope>
    <source>
        <strain evidence="3 4">CNPSo 3426</strain>
    </source>
</reference>
<protein>
    <submittedName>
        <fullName evidence="3">Uncharacterized protein</fullName>
    </submittedName>
</protein>
<accession>A0A4Y9NP17</accession>
<name>A0A4Y9NP17_9BRAD</name>
<sequence length="170" mass="19251">MVRAPPPALRCPGATTEPPGGEIDFRWQIANSVFGIAANGNAPRLGNQGETVAYYGRTVYTPSVVEVALAHVLLFAQFMKKARDDYIATKGKGFDRKQYERDFDALMDDQFTQTMGNLMRRVEKFSGFEGALKDRISDAKKRRDFLTHHYWRERSITLPRQRGASECARS</sequence>
<dbReference type="OrthoDB" id="7063787at2"/>
<dbReference type="EMBL" id="SPQS01000041">
    <property type="protein sequence ID" value="TFV68503.1"/>
    <property type="molecule type" value="Genomic_DNA"/>
</dbReference>
<reference evidence="2 5" key="1">
    <citation type="submission" date="2019-03" db="EMBL/GenBank/DDBJ databases">
        <title>Bradyrhizobium strains diversity isolated from Chamaecrista fasciculata.</title>
        <authorList>
            <person name="Urquiaga M.C.O."/>
            <person name="Hungria M."/>
            <person name="Delamuta J.R.M."/>
        </authorList>
    </citation>
    <scope>NUCLEOTIDE SEQUENCE [LARGE SCALE GENOMIC DNA]</scope>
    <source>
        <strain evidence="2 5">CNPSo 3424</strain>
    </source>
</reference>
<dbReference type="Proteomes" id="UP000298225">
    <property type="component" value="Unassembled WGS sequence"/>
</dbReference>
<dbReference type="EMBL" id="SPQU01000036">
    <property type="protein sequence ID" value="TFV30275.1"/>
    <property type="molecule type" value="Genomic_DNA"/>
</dbReference>
<evidence type="ECO:0000313" key="4">
    <source>
        <dbReference type="Proteomes" id="UP000297700"/>
    </source>
</evidence>
<evidence type="ECO:0000313" key="5">
    <source>
        <dbReference type="Proteomes" id="UP000298225"/>
    </source>
</evidence>
<accession>A0A4Y9KT64</accession>
<evidence type="ECO:0000313" key="3">
    <source>
        <dbReference type="EMBL" id="TFV68503.1"/>
    </source>
</evidence>
<evidence type="ECO:0000256" key="1">
    <source>
        <dbReference type="SAM" id="MobiDB-lite"/>
    </source>
</evidence>
<gene>
    <name evidence="3" type="ORF">E4K64_36660</name>
    <name evidence="2" type="ORF">E4K66_35790</name>
</gene>
<comment type="caution">
    <text evidence="3">The sequence shown here is derived from an EMBL/GenBank/DDBJ whole genome shotgun (WGS) entry which is preliminary data.</text>
</comment>
<keyword evidence="5" id="KW-1185">Reference proteome</keyword>
<feature type="region of interest" description="Disordered" evidence="1">
    <location>
        <begin position="1"/>
        <end position="20"/>
    </location>
</feature>
<dbReference type="Proteomes" id="UP000297700">
    <property type="component" value="Unassembled WGS sequence"/>
</dbReference>
<dbReference type="RefSeq" id="WP_126261866.1">
    <property type="nucleotide sequence ID" value="NZ_SPQS01000041.1"/>
</dbReference>
<organism evidence="3 4">
    <name type="scientific">Bradyrhizobium frederickii</name>
    <dbReference type="NCBI Taxonomy" id="2560054"/>
    <lineage>
        <taxon>Bacteria</taxon>
        <taxon>Pseudomonadati</taxon>
        <taxon>Pseudomonadota</taxon>
        <taxon>Alphaproteobacteria</taxon>
        <taxon>Hyphomicrobiales</taxon>
        <taxon>Nitrobacteraceae</taxon>
        <taxon>Bradyrhizobium</taxon>
    </lineage>
</organism>
<dbReference type="AlphaFoldDB" id="A0A4Y9NP17"/>
<proteinExistence type="predicted"/>
<evidence type="ECO:0000313" key="2">
    <source>
        <dbReference type="EMBL" id="TFV30275.1"/>
    </source>
</evidence>